<keyword evidence="4" id="KW-1185">Reference proteome</keyword>
<dbReference type="RefSeq" id="WP_177187893.1">
    <property type="nucleotide sequence ID" value="NZ_FOVE01000027.1"/>
</dbReference>
<dbReference type="SUPFAM" id="SSF52091">
    <property type="entry name" value="SpoIIaa-like"/>
    <property type="match status" value="1"/>
</dbReference>
<dbReference type="STRING" id="83765.SAMN05660284_02723"/>
<feature type="region of interest" description="Disordered" evidence="1">
    <location>
        <begin position="1"/>
        <end position="54"/>
    </location>
</feature>
<dbReference type="Gene3D" id="3.30.750.24">
    <property type="entry name" value="STAS domain"/>
    <property type="match status" value="1"/>
</dbReference>
<feature type="domain" description="STAS" evidence="2">
    <location>
        <begin position="302"/>
        <end position="391"/>
    </location>
</feature>
<evidence type="ECO:0000313" key="4">
    <source>
        <dbReference type="Proteomes" id="UP000242869"/>
    </source>
</evidence>
<dbReference type="Proteomes" id="UP000242869">
    <property type="component" value="Unassembled WGS sequence"/>
</dbReference>
<dbReference type="InterPro" id="IPR002645">
    <property type="entry name" value="STAS_dom"/>
</dbReference>
<dbReference type="InterPro" id="IPR058548">
    <property type="entry name" value="MlaB-like_STAS"/>
</dbReference>
<name>A0A1I5DQG1_9NEIS</name>
<protein>
    <submittedName>
        <fullName evidence="3">Anti-anti-sigma regulatory factor (Antagonist of anti-sigma factor)</fullName>
    </submittedName>
</protein>
<dbReference type="PROSITE" id="PS50801">
    <property type="entry name" value="STAS"/>
    <property type="match status" value="1"/>
</dbReference>
<evidence type="ECO:0000256" key="1">
    <source>
        <dbReference type="SAM" id="MobiDB-lite"/>
    </source>
</evidence>
<sequence length="391" mass="43008">MFSFFKKKDQDSPESGTHVSRPGEQPAAPAPAAEPPSFGNEGNGFSGIEVSNSESSLSGAEEQAVILHANGDCAGAIVALQGDLPRIKGQRHPETWLMLFELFQQTHDRAAFEALGLEFVVEFEKTPPIWREQSFQPKKEAPLPGNTCSFGSKLTAETAARELERFRAATSKIEPLRLDFGKVRELDSSATVELLAIWQLTKRFATPVQVLGAATFVKLISEKIQTGRNIPAEAPFWLLLMEVHQSLGQLEEFENLAIEYAITYEVSPPSWDPRLVPKTLPVKLAREEAATPSKPTGEGGSLALHGAITSQHSQSLAEIREYAARSGSKIVIDFEQVDRIDFESAGQLLNLFMACLQQGKNVHLVHVNELVLGLLRIMSVTELVTIERNRV</sequence>
<dbReference type="CDD" id="cd07043">
    <property type="entry name" value="STAS_anti-anti-sigma_factors"/>
    <property type="match status" value="1"/>
</dbReference>
<organism evidence="3 4">
    <name type="scientific">Formivibrio citricus</name>
    <dbReference type="NCBI Taxonomy" id="83765"/>
    <lineage>
        <taxon>Bacteria</taxon>
        <taxon>Pseudomonadati</taxon>
        <taxon>Pseudomonadota</taxon>
        <taxon>Betaproteobacteria</taxon>
        <taxon>Neisseriales</taxon>
        <taxon>Chitinibacteraceae</taxon>
        <taxon>Formivibrio</taxon>
    </lineage>
</organism>
<evidence type="ECO:0000259" key="2">
    <source>
        <dbReference type="PROSITE" id="PS50801"/>
    </source>
</evidence>
<reference evidence="4" key="1">
    <citation type="submission" date="2016-10" db="EMBL/GenBank/DDBJ databases">
        <authorList>
            <person name="Varghese N."/>
            <person name="Submissions S."/>
        </authorList>
    </citation>
    <scope>NUCLEOTIDE SEQUENCE [LARGE SCALE GENOMIC DNA]</scope>
    <source>
        <strain evidence="4">DSM 6150</strain>
    </source>
</reference>
<dbReference type="EMBL" id="FOVE01000027">
    <property type="protein sequence ID" value="SFO01428.1"/>
    <property type="molecule type" value="Genomic_DNA"/>
</dbReference>
<proteinExistence type="predicted"/>
<dbReference type="Pfam" id="PF13466">
    <property type="entry name" value="STAS_2"/>
    <property type="match status" value="1"/>
</dbReference>
<dbReference type="InterPro" id="IPR036513">
    <property type="entry name" value="STAS_dom_sf"/>
</dbReference>
<evidence type="ECO:0000313" key="3">
    <source>
        <dbReference type="EMBL" id="SFO01428.1"/>
    </source>
</evidence>
<feature type="compositionally biased region" description="Basic and acidic residues" evidence="1">
    <location>
        <begin position="1"/>
        <end position="11"/>
    </location>
</feature>
<accession>A0A1I5DQG1</accession>
<dbReference type="AlphaFoldDB" id="A0A1I5DQG1"/>
<gene>
    <name evidence="3" type="ORF">SAMN05660284_02723</name>
</gene>